<reference evidence="3 4" key="1">
    <citation type="submission" date="2016-09" db="EMBL/GenBank/DDBJ databases">
        <title>Complete genome of Desulfosporosinus sp. OL.</title>
        <authorList>
            <person name="Mardanov A."/>
            <person name="Beletsky A."/>
            <person name="Panova A."/>
            <person name="Karnachuk O."/>
            <person name="Ravin N."/>
        </authorList>
    </citation>
    <scope>NUCLEOTIDE SEQUENCE [LARGE SCALE GENOMIC DNA]</scope>
    <source>
        <strain evidence="3 4">OL</strain>
    </source>
</reference>
<keyword evidence="1 3" id="KW-0808">Transferase</keyword>
<dbReference type="Gene3D" id="3.40.50.150">
    <property type="entry name" value="Vaccinia Virus protein VP39"/>
    <property type="match status" value="1"/>
</dbReference>
<dbReference type="SUPFAM" id="SSF53335">
    <property type="entry name" value="S-adenosyl-L-methionine-dependent methyltransferases"/>
    <property type="match status" value="1"/>
</dbReference>
<evidence type="ECO:0000313" key="3">
    <source>
        <dbReference type="EMBL" id="OLN32481.1"/>
    </source>
</evidence>
<feature type="domain" description="Methyltransferase" evidence="2">
    <location>
        <begin position="44"/>
        <end position="136"/>
    </location>
</feature>
<name>A0A1Q8QYV8_9FIRM</name>
<accession>A0A1Q8QYV8</accession>
<dbReference type="InterPro" id="IPR029063">
    <property type="entry name" value="SAM-dependent_MTases_sf"/>
</dbReference>
<evidence type="ECO:0000313" key="4">
    <source>
        <dbReference type="Proteomes" id="UP000186102"/>
    </source>
</evidence>
<dbReference type="AlphaFoldDB" id="A0A1Q8QYV8"/>
<dbReference type="Pfam" id="PF13649">
    <property type="entry name" value="Methyltransf_25"/>
    <property type="match status" value="1"/>
</dbReference>
<gene>
    <name evidence="3" type="ORF">DSOL_1517</name>
</gene>
<proteinExistence type="predicted"/>
<dbReference type="STRING" id="1888891.DSOL_1517"/>
<dbReference type="InterPro" id="IPR041698">
    <property type="entry name" value="Methyltransf_25"/>
</dbReference>
<evidence type="ECO:0000256" key="1">
    <source>
        <dbReference type="ARBA" id="ARBA00022679"/>
    </source>
</evidence>
<keyword evidence="4" id="KW-1185">Reference proteome</keyword>
<dbReference type="GO" id="GO:0032259">
    <property type="term" value="P:methylation"/>
    <property type="evidence" value="ECO:0007669"/>
    <property type="project" value="UniProtKB-KW"/>
</dbReference>
<dbReference type="RefSeq" id="WP_075364232.1">
    <property type="nucleotide sequence ID" value="NZ_MLBF01000008.1"/>
</dbReference>
<organism evidence="3 4">
    <name type="scientific">Desulfosporosinus metallidurans</name>
    <dbReference type="NCBI Taxonomy" id="1888891"/>
    <lineage>
        <taxon>Bacteria</taxon>
        <taxon>Bacillati</taxon>
        <taxon>Bacillota</taxon>
        <taxon>Clostridia</taxon>
        <taxon>Eubacteriales</taxon>
        <taxon>Desulfitobacteriaceae</taxon>
        <taxon>Desulfosporosinus</taxon>
    </lineage>
</organism>
<dbReference type="GO" id="GO:0008168">
    <property type="term" value="F:methyltransferase activity"/>
    <property type="evidence" value="ECO:0007669"/>
    <property type="project" value="UniProtKB-KW"/>
</dbReference>
<dbReference type="EMBL" id="MLBF01000008">
    <property type="protein sequence ID" value="OLN32481.1"/>
    <property type="molecule type" value="Genomic_DNA"/>
</dbReference>
<keyword evidence="3" id="KW-0489">Methyltransferase</keyword>
<evidence type="ECO:0000259" key="2">
    <source>
        <dbReference type="Pfam" id="PF13649"/>
    </source>
</evidence>
<dbReference type="CDD" id="cd02440">
    <property type="entry name" value="AdoMet_MTases"/>
    <property type="match status" value="1"/>
</dbReference>
<dbReference type="Proteomes" id="UP000186102">
    <property type="component" value="Unassembled WGS sequence"/>
</dbReference>
<sequence>MPIELFDPIAEDYDNWYETEIGRIADQVERDLVVQLFQPSGLKILEIGCGTGQYTTTLAKQGYQITAVDISEKMMARAREKIANLGYSVKWLNADITQIMDQLEQYHGILSMSAFEFIPNPEEILARLFEHIEPKGCLVIGVIAGESPWSEFYGRKANTKPESVFAHARFYTEFEIRQWEVGGRLKIGKALYFPPEVSSVDRALTLEKQKNTNPNFLVAKWVKE</sequence>
<protein>
    <submittedName>
        <fullName evidence="3">Methyltransferase</fullName>
    </submittedName>
</protein>
<dbReference type="PANTHER" id="PTHR43861">
    <property type="entry name" value="TRANS-ACONITATE 2-METHYLTRANSFERASE-RELATED"/>
    <property type="match status" value="1"/>
</dbReference>
<dbReference type="OrthoDB" id="9774345at2"/>
<comment type="caution">
    <text evidence="3">The sequence shown here is derived from an EMBL/GenBank/DDBJ whole genome shotgun (WGS) entry which is preliminary data.</text>
</comment>